<dbReference type="GO" id="GO:0000993">
    <property type="term" value="F:RNA polymerase II complex binding"/>
    <property type="evidence" value="ECO:0007669"/>
    <property type="project" value="TreeGrafter"/>
</dbReference>
<dbReference type="InterPro" id="IPR013105">
    <property type="entry name" value="TPR_2"/>
</dbReference>
<dbReference type="Proteomes" id="UP001211907">
    <property type="component" value="Unassembled WGS sequence"/>
</dbReference>
<dbReference type="SUPFAM" id="SSF48452">
    <property type="entry name" value="TPR-like"/>
    <property type="match status" value="2"/>
</dbReference>
<feature type="repeat" description="TPR" evidence="3">
    <location>
        <begin position="167"/>
        <end position="200"/>
    </location>
</feature>
<proteinExistence type="predicted"/>
<dbReference type="GO" id="GO:0006355">
    <property type="term" value="P:regulation of DNA-templated transcription"/>
    <property type="evidence" value="ECO:0007669"/>
    <property type="project" value="InterPro"/>
</dbReference>
<protein>
    <submittedName>
        <fullName evidence="5">Protein required for normal CLN1 and CLN2 G1 cyclin expression</fullName>
    </submittedName>
</protein>
<dbReference type="EMBL" id="JADGJH010000457">
    <property type="protein sequence ID" value="KAJ3128608.1"/>
    <property type="molecule type" value="Genomic_DNA"/>
</dbReference>
<feature type="repeat" description="TPR" evidence="3">
    <location>
        <begin position="357"/>
        <end position="390"/>
    </location>
</feature>
<dbReference type="Gene3D" id="1.25.40.10">
    <property type="entry name" value="Tetratricopeptide repeat domain"/>
    <property type="match status" value="4"/>
</dbReference>
<dbReference type="InterPro" id="IPR011990">
    <property type="entry name" value="TPR-like_helical_dom_sf"/>
</dbReference>
<keyword evidence="1" id="KW-0677">Repeat</keyword>
<dbReference type="SMART" id="SM00028">
    <property type="entry name" value="TPR"/>
    <property type="match status" value="9"/>
</dbReference>
<reference evidence="5" key="1">
    <citation type="submission" date="2020-05" db="EMBL/GenBank/DDBJ databases">
        <title>Phylogenomic resolution of chytrid fungi.</title>
        <authorList>
            <person name="Stajich J.E."/>
            <person name="Amses K."/>
            <person name="Simmons R."/>
            <person name="Seto K."/>
            <person name="Myers J."/>
            <person name="Bonds A."/>
            <person name="Quandt C.A."/>
            <person name="Barry K."/>
            <person name="Liu P."/>
            <person name="Grigoriev I."/>
            <person name="Longcore J.E."/>
            <person name="James T.Y."/>
        </authorList>
    </citation>
    <scope>NUCLEOTIDE SEQUENCE</scope>
    <source>
        <strain evidence="5">JEL0513</strain>
    </source>
</reference>
<dbReference type="GO" id="GO:0006368">
    <property type="term" value="P:transcription elongation by RNA polymerase II"/>
    <property type="evidence" value="ECO:0007669"/>
    <property type="project" value="TreeGrafter"/>
</dbReference>
<feature type="region of interest" description="Disordered" evidence="4">
    <location>
        <begin position="921"/>
        <end position="1017"/>
    </location>
</feature>
<dbReference type="PROSITE" id="PS50005">
    <property type="entry name" value="TPR"/>
    <property type="match status" value="3"/>
</dbReference>
<evidence type="ECO:0000256" key="2">
    <source>
        <dbReference type="ARBA" id="ARBA00022803"/>
    </source>
</evidence>
<accession>A0AAD5T638</accession>
<evidence type="ECO:0000256" key="3">
    <source>
        <dbReference type="PROSITE-ProRule" id="PRU00339"/>
    </source>
</evidence>
<sequence length="1017" mass="114676">MGRSIEIPLPNQDEVIIIDTDDLGTDAAENDTILKILTNEKAPLHLYLEFAKEFHRLGNADYVEKALEMGAERGATEGIKDMDYMKILHTLALHFIKMATSITKPDQGSSRSSFVTKATELLNRVENIDPRNVWTAIVRGNLYLANAKVSDSLKAFAHALNDEPKNLAALVGLGAAQLRSQDFKSALKTYQKILTLSPEMKPDPRLAIGICYHRLQMIDESHTAFSRAVELDPENPDALALIARVEWNQSRVDCDAESLEQAIEKVKIAFQFGRKNANVLNLISEGFFFKGFYDKAEITAKAAISNADSNIVKAEAYGIMAKSLHLQVGINLMESKGKFSEALEMYSKAAALNPSSVTYQFGLGQMYIYQGEHQKSVDCFEKVLAKDPENLETLKKAASICSDHPKLADKSLAFFGRLQTLIKKLSDHQESKDDVGLFPEPVMQAELAKLYESSNPAIALKGYLHALSILEADSSDLTAVEILNNIGALYHRDAQTQSDYNAALSYYERALLAAEASKDSNSGKYDLRITIKYNMARLHEAVGQLSQAKSEYQSILEEHPSYFDCYLRLASMTTNFEESRAFIRKGLFVDRKSSLLMLGTSFFEDLSSKLNLRDSRKTFEEVLQKADKHDHYALCNIGNIYLVIARFDPKQKELHVKKALEFFDKAVRVDSKNIFGATGVGICLAELGHFESARDVFTQVLEGAVNMPSVSINLAHVLVELGQTKLAIMHYERVLKKTAEKTYVLQCLARVYYIVAKTEKDPVSMLKSLNCIQRAIRNDPGKSALWYDLALVKQQYAQIMNDQSTDKRTVAGLKIALEGLQLSHRIFSFLSEKKSAQGYDVKQAEERADYSKAVQRISEKKIHETSVFEEQRSERLQAIKSEQLRVEKLKKEADIAAKEKLQREREDIERARREIMQKVKEDNKKERELQEFAEEEEAKKPSKRKKLEDSDESEADGNGLPDDENKKKKKRRDKKKEENGGEKSGKKRRNRDEEDAAMRVGKPSTKSKAIVDSDEDE</sequence>
<dbReference type="SUPFAM" id="SSF48439">
    <property type="entry name" value="Protein prenylyltransferase"/>
    <property type="match status" value="1"/>
</dbReference>
<dbReference type="InterPro" id="IPR031101">
    <property type="entry name" value="Ctr9"/>
</dbReference>
<evidence type="ECO:0000256" key="1">
    <source>
        <dbReference type="ARBA" id="ARBA00022737"/>
    </source>
</evidence>
<organism evidence="5 6">
    <name type="scientific">Physocladia obscura</name>
    <dbReference type="NCBI Taxonomy" id="109957"/>
    <lineage>
        <taxon>Eukaryota</taxon>
        <taxon>Fungi</taxon>
        <taxon>Fungi incertae sedis</taxon>
        <taxon>Chytridiomycota</taxon>
        <taxon>Chytridiomycota incertae sedis</taxon>
        <taxon>Chytridiomycetes</taxon>
        <taxon>Chytridiales</taxon>
        <taxon>Chytriomycetaceae</taxon>
        <taxon>Physocladia</taxon>
    </lineage>
</organism>
<dbReference type="PANTHER" id="PTHR14027:SF2">
    <property type="entry name" value="RNA POLYMERASE-ASSOCIATED PROTEIN CTR9 HOMOLOG"/>
    <property type="match status" value="1"/>
</dbReference>
<gene>
    <name evidence="5" type="primary">CTR9</name>
    <name evidence="5" type="ORF">HK100_009087</name>
</gene>
<comment type="caution">
    <text evidence="5">The sequence shown here is derived from an EMBL/GenBank/DDBJ whole genome shotgun (WGS) entry which is preliminary data.</text>
</comment>
<keyword evidence="6" id="KW-1185">Reference proteome</keyword>
<dbReference type="Pfam" id="PF07719">
    <property type="entry name" value="TPR_2"/>
    <property type="match status" value="1"/>
</dbReference>
<feature type="compositionally biased region" description="Basic and acidic residues" evidence="4">
    <location>
        <begin position="921"/>
        <end position="930"/>
    </location>
</feature>
<evidence type="ECO:0000256" key="4">
    <source>
        <dbReference type="SAM" id="MobiDB-lite"/>
    </source>
</evidence>
<name>A0AAD5T638_9FUNG</name>
<evidence type="ECO:0000313" key="5">
    <source>
        <dbReference type="EMBL" id="KAJ3128608.1"/>
    </source>
</evidence>
<dbReference type="AlphaFoldDB" id="A0AAD5T638"/>
<feature type="repeat" description="TPR" evidence="3">
    <location>
        <begin position="202"/>
        <end position="235"/>
    </location>
</feature>
<dbReference type="PANTHER" id="PTHR14027">
    <property type="entry name" value="RNA POLYMERASE-ASSOCIATED PROTEIN CTR9"/>
    <property type="match status" value="1"/>
</dbReference>
<keyword evidence="2 3" id="KW-0802">TPR repeat</keyword>
<dbReference type="GO" id="GO:0016593">
    <property type="term" value="C:Cdc73/Paf1 complex"/>
    <property type="evidence" value="ECO:0007669"/>
    <property type="project" value="TreeGrafter"/>
</dbReference>
<feature type="compositionally biased region" description="Basic and acidic residues" evidence="4">
    <location>
        <begin position="975"/>
        <end position="984"/>
    </location>
</feature>
<evidence type="ECO:0000313" key="6">
    <source>
        <dbReference type="Proteomes" id="UP001211907"/>
    </source>
</evidence>
<dbReference type="InterPro" id="IPR019734">
    <property type="entry name" value="TPR_rpt"/>
</dbReference>
<dbReference type="Pfam" id="PF13432">
    <property type="entry name" value="TPR_16"/>
    <property type="match status" value="2"/>
</dbReference>